<dbReference type="GO" id="GO:0016787">
    <property type="term" value="F:hydrolase activity"/>
    <property type="evidence" value="ECO:0007669"/>
    <property type="project" value="UniProtKB-KW"/>
</dbReference>
<name>A0A511VEY0_9BACL</name>
<keyword evidence="3 9" id="KW-0540">Nuclease</keyword>
<evidence type="ECO:0000256" key="1">
    <source>
        <dbReference type="ARBA" id="ARBA00001946"/>
    </source>
</evidence>
<feature type="binding site" evidence="9">
    <location>
        <position position="8"/>
    </location>
    <ligand>
        <name>Mg(2+)</name>
        <dbReference type="ChEBI" id="CHEBI:18420"/>
        <note>catalytic</note>
    </ligand>
</feature>
<dbReference type="RefSeq" id="WP_146811352.1">
    <property type="nucleotide sequence ID" value="NZ_BJXX01000153.1"/>
</dbReference>
<dbReference type="OrthoDB" id="279819at2"/>
<keyword evidence="6 9" id="KW-0378">Hydrolase</keyword>
<comment type="subunit">
    <text evidence="9">Homodimer, forms a heterotetramer with a Cas1 homodimer.</text>
</comment>
<dbReference type="SUPFAM" id="SSF143430">
    <property type="entry name" value="TTP0101/SSO1404-like"/>
    <property type="match status" value="1"/>
</dbReference>
<evidence type="ECO:0000256" key="5">
    <source>
        <dbReference type="ARBA" id="ARBA00022759"/>
    </source>
</evidence>
<dbReference type="Gene3D" id="3.30.70.240">
    <property type="match status" value="1"/>
</dbReference>
<keyword evidence="7 9" id="KW-0460">Magnesium</keyword>
<dbReference type="PANTHER" id="PTHR34405">
    <property type="entry name" value="CRISPR-ASSOCIATED ENDORIBONUCLEASE CAS2"/>
    <property type="match status" value="1"/>
</dbReference>
<reference evidence="10 11" key="1">
    <citation type="submission" date="2019-07" db="EMBL/GenBank/DDBJ databases">
        <title>Whole genome shotgun sequence of Aneurinibacillus danicus NBRC 102444.</title>
        <authorList>
            <person name="Hosoyama A."/>
            <person name="Uohara A."/>
            <person name="Ohji S."/>
            <person name="Ichikawa N."/>
        </authorList>
    </citation>
    <scope>NUCLEOTIDE SEQUENCE [LARGE SCALE GENOMIC DNA]</scope>
    <source>
        <strain evidence="10 11">NBRC 102444</strain>
    </source>
</reference>
<evidence type="ECO:0000256" key="8">
    <source>
        <dbReference type="ARBA" id="ARBA00023118"/>
    </source>
</evidence>
<keyword evidence="11" id="KW-1185">Reference proteome</keyword>
<accession>A0A511VEY0</accession>
<evidence type="ECO:0000256" key="4">
    <source>
        <dbReference type="ARBA" id="ARBA00022723"/>
    </source>
</evidence>
<dbReference type="HAMAP" id="MF_01471">
    <property type="entry name" value="Cas2"/>
    <property type="match status" value="1"/>
</dbReference>
<dbReference type="GO" id="GO:0051607">
    <property type="term" value="P:defense response to virus"/>
    <property type="evidence" value="ECO:0007669"/>
    <property type="project" value="UniProtKB-UniRule"/>
</dbReference>
<keyword evidence="5 9" id="KW-0255">Endonuclease</keyword>
<organism evidence="10 11">
    <name type="scientific">Aneurinibacillus danicus</name>
    <dbReference type="NCBI Taxonomy" id="267746"/>
    <lineage>
        <taxon>Bacteria</taxon>
        <taxon>Bacillati</taxon>
        <taxon>Bacillota</taxon>
        <taxon>Bacilli</taxon>
        <taxon>Bacillales</taxon>
        <taxon>Paenibacillaceae</taxon>
        <taxon>Aneurinibacillus group</taxon>
        <taxon>Aneurinibacillus</taxon>
    </lineage>
</organism>
<dbReference type="InterPro" id="IPR021127">
    <property type="entry name" value="CRISPR_associated_Cas2"/>
</dbReference>
<dbReference type="EMBL" id="BJXX01000153">
    <property type="protein sequence ID" value="GEN35842.1"/>
    <property type="molecule type" value="Genomic_DNA"/>
</dbReference>
<sequence length="87" mass="10415">MFVIVTYDVGEKRVHKVCKKLKQYLMWTQNSVFEGEITKGKLVKCLTELEKIMDKREDSIYVYEVQNPNNIVKRVYGQEKSFEEMFL</sequence>
<evidence type="ECO:0000256" key="2">
    <source>
        <dbReference type="ARBA" id="ARBA00009959"/>
    </source>
</evidence>
<evidence type="ECO:0000313" key="10">
    <source>
        <dbReference type="EMBL" id="GEN35842.1"/>
    </source>
</evidence>
<dbReference type="InterPro" id="IPR019199">
    <property type="entry name" value="Virulence_VapD/CRISPR_Cas2"/>
</dbReference>
<dbReference type="PANTHER" id="PTHR34405:SF1">
    <property type="entry name" value="CRISPR-ASSOCIATED ENDORIBONUCLEASE CAS2"/>
    <property type="match status" value="1"/>
</dbReference>
<comment type="similarity">
    <text evidence="2 9">Belongs to the CRISPR-associated endoribonuclease Cas2 protein family.</text>
</comment>
<keyword evidence="4 9" id="KW-0479">Metal-binding</keyword>
<evidence type="ECO:0000256" key="7">
    <source>
        <dbReference type="ARBA" id="ARBA00022842"/>
    </source>
</evidence>
<dbReference type="NCBIfam" id="TIGR01573">
    <property type="entry name" value="cas2"/>
    <property type="match status" value="1"/>
</dbReference>
<proteinExistence type="inferred from homology"/>
<dbReference type="CDD" id="cd09725">
    <property type="entry name" value="Cas2_I_II_III"/>
    <property type="match status" value="1"/>
</dbReference>
<keyword evidence="8 9" id="KW-0051">Antiviral defense</keyword>
<dbReference type="AlphaFoldDB" id="A0A511VEY0"/>
<evidence type="ECO:0000256" key="3">
    <source>
        <dbReference type="ARBA" id="ARBA00022722"/>
    </source>
</evidence>
<dbReference type="GO" id="GO:0043571">
    <property type="term" value="P:maintenance of CRISPR repeat elements"/>
    <property type="evidence" value="ECO:0007669"/>
    <property type="project" value="UniProtKB-UniRule"/>
</dbReference>
<dbReference type="Proteomes" id="UP000321157">
    <property type="component" value="Unassembled WGS sequence"/>
</dbReference>
<evidence type="ECO:0000256" key="9">
    <source>
        <dbReference type="HAMAP-Rule" id="MF_01471"/>
    </source>
</evidence>
<gene>
    <name evidence="9 10" type="primary">cas2</name>
    <name evidence="10" type="ORF">ADA01nite_33020</name>
</gene>
<comment type="cofactor">
    <cofactor evidence="1 9">
        <name>Mg(2+)</name>
        <dbReference type="ChEBI" id="CHEBI:18420"/>
    </cofactor>
</comment>
<evidence type="ECO:0000256" key="6">
    <source>
        <dbReference type="ARBA" id="ARBA00022801"/>
    </source>
</evidence>
<comment type="function">
    <text evidence="9">CRISPR (clustered regularly interspaced short palindromic repeat), is an adaptive immune system that provides protection against mobile genetic elements (viruses, transposable elements and conjugative plasmids). CRISPR clusters contain sequences complementary to antecedent mobile elements and target invading nucleic acids. CRISPR clusters are transcribed and processed into CRISPR RNA (crRNA). Functions as a ssRNA-specific endoribonuclease. Involved in the integration of spacer DNA into the CRISPR cassette.</text>
</comment>
<protein>
    <recommendedName>
        <fullName evidence="9">CRISPR-associated endoribonuclease Cas2</fullName>
        <ecNumber evidence="9">3.1.-.-</ecNumber>
    </recommendedName>
</protein>
<dbReference type="Pfam" id="PF09827">
    <property type="entry name" value="CRISPR_Cas2"/>
    <property type="match status" value="1"/>
</dbReference>
<comment type="caution">
    <text evidence="10">The sequence shown here is derived from an EMBL/GenBank/DDBJ whole genome shotgun (WGS) entry which is preliminary data.</text>
</comment>
<evidence type="ECO:0000313" key="11">
    <source>
        <dbReference type="Proteomes" id="UP000321157"/>
    </source>
</evidence>
<dbReference type="GO" id="GO:0046872">
    <property type="term" value="F:metal ion binding"/>
    <property type="evidence" value="ECO:0007669"/>
    <property type="project" value="UniProtKB-UniRule"/>
</dbReference>
<dbReference type="EC" id="3.1.-.-" evidence="9"/>
<dbReference type="GO" id="GO:0004521">
    <property type="term" value="F:RNA endonuclease activity"/>
    <property type="evidence" value="ECO:0007669"/>
    <property type="project" value="InterPro"/>
</dbReference>